<keyword evidence="1" id="KW-0472">Membrane</keyword>
<dbReference type="AlphaFoldDB" id="A0A1F5Q9A8"/>
<evidence type="ECO:0008006" key="4">
    <source>
        <dbReference type="Google" id="ProtNLM"/>
    </source>
</evidence>
<evidence type="ECO:0000313" key="2">
    <source>
        <dbReference type="EMBL" id="OGE98390.1"/>
    </source>
</evidence>
<name>A0A1F5Q9A8_9BACT</name>
<dbReference type="EMBL" id="MFFF01000034">
    <property type="protein sequence ID" value="OGE98390.1"/>
    <property type="molecule type" value="Genomic_DNA"/>
</dbReference>
<accession>A0A1F5Q9A8</accession>
<evidence type="ECO:0000256" key="1">
    <source>
        <dbReference type="SAM" id="Phobius"/>
    </source>
</evidence>
<keyword evidence="1" id="KW-1133">Transmembrane helix</keyword>
<gene>
    <name evidence="2" type="ORF">A3J05_02335</name>
</gene>
<dbReference type="Proteomes" id="UP000177235">
    <property type="component" value="Unassembled WGS sequence"/>
</dbReference>
<dbReference type="Pfam" id="PF08570">
    <property type="entry name" value="DUF1761"/>
    <property type="match status" value="1"/>
</dbReference>
<feature type="transmembrane region" description="Helical" evidence="1">
    <location>
        <begin position="6"/>
        <end position="26"/>
    </location>
</feature>
<comment type="caution">
    <text evidence="2">The sequence shown here is derived from an EMBL/GenBank/DDBJ whole genome shotgun (WGS) entry which is preliminary data.</text>
</comment>
<organism evidence="2 3">
    <name type="scientific">Candidatus Doudnabacteria bacterium RIFCSPLOWO2_02_FULL_48_13</name>
    <dbReference type="NCBI Taxonomy" id="1817845"/>
    <lineage>
        <taxon>Bacteria</taxon>
        <taxon>Candidatus Doudnaibacteriota</taxon>
    </lineage>
</organism>
<keyword evidence="1" id="KW-0812">Transmembrane</keyword>
<protein>
    <recommendedName>
        <fullName evidence="4">DUF1761 domain-containing protein</fullName>
    </recommendedName>
</protein>
<reference evidence="2 3" key="1">
    <citation type="journal article" date="2016" name="Nat. Commun.">
        <title>Thousands of microbial genomes shed light on interconnected biogeochemical processes in an aquifer system.</title>
        <authorList>
            <person name="Anantharaman K."/>
            <person name="Brown C.T."/>
            <person name="Hug L.A."/>
            <person name="Sharon I."/>
            <person name="Castelle C.J."/>
            <person name="Probst A.J."/>
            <person name="Thomas B.C."/>
            <person name="Singh A."/>
            <person name="Wilkins M.J."/>
            <person name="Karaoz U."/>
            <person name="Brodie E.L."/>
            <person name="Williams K.H."/>
            <person name="Hubbard S.S."/>
            <person name="Banfield J.F."/>
        </authorList>
    </citation>
    <scope>NUCLEOTIDE SEQUENCE [LARGE SCALE GENOMIC DNA]</scope>
</reference>
<sequence>MPEININYLAVIAGAVSNMVIGFLWYGTLFGKQWMALSGINPQNIDAARYKGMGKNYALAFVGALVMSYALSHVLVFAKSYMNEQGDFKQRLSPGAAFSDGRYPGTLGLINN</sequence>
<proteinExistence type="predicted"/>
<evidence type="ECO:0000313" key="3">
    <source>
        <dbReference type="Proteomes" id="UP000177235"/>
    </source>
</evidence>
<feature type="transmembrane region" description="Helical" evidence="1">
    <location>
        <begin position="57"/>
        <end position="78"/>
    </location>
</feature>
<dbReference type="InterPro" id="IPR013879">
    <property type="entry name" value="DUF1761"/>
</dbReference>